<dbReference type="Proteomes" id="UP000248168">
    <property type="component" value="Unassembled WGS sequence"/>
</dbReference>
<dbReference type="EMBL" id="OUNR01000012">
    <property type="protein sequence ID" value="SPP64812.1"/>
    <property type="molecule type" value="Genomic_DNA"/>
</dbReference>
<name>A0A330L6L1_9BACT</name>
<keyword evidence="2" id="KW-1185">Reference proteome</keyword>
<sequence>MGILSTGRARRAWFTSQRTASYNGGSVIGGSESFMGMRALMTWRLLVFSACLAVLGVVLCAVPRVALAEGKDDLQVEITKKGLGKEVVITQGAKEWFMLIEVTPENTVVVRQEKDQDKYLVDESETHDRPLVPAEVDAAIADYINSVKARAKK</sequence>
<dbReference type="InParanoid" id="A0A330L6L1"/>
<proteinExistence type="predicted"/>
<evidence type="ECO:0000313" key="2">
    <source>
        <dbReference type="Proteomes" id="UP000248168"/>
    </source>
</evidence>
<accession>A0A330L6L1</accession>
<organism evidence="1 2">
    <name type="scientific">Nitrospira lenta</name>
    <dbReference type="NCBI Taxonomy" id="1436998"/>
    <lineage>
        <taxon>Bacteria</taxon>
        <taxon>Pseudomonadati</taxon>
        <taxon>Nitrospirota</taxon>
        <taxon>Nitrospiria</taxon>
        <taxon>Nitrospirales</taxon>
        <taxon>Nitrospiraceae</taxon>
        <taxon>Nitrospira</taxon>
    </lineage>
</organism>
<reference evidence="2" key="1">
    <citation type="submission" date="2018-04" db="EMBL/GenBank/DDBJ databases">
        <authorList>
            <person name="Lucker S."/>
            <person name="Sakoula D."/>
        </authorList>
    </citation>
    <scope>NUCLEOTIDE SEQUENCE [LARGE SCALE GENOMIC DNA]</scope>
</reference>
<protein>
    <submittedName>
        <fullName evidence="1">Uncharacterized protein</fullName>
    </submittedName>
</protein>
<gene>
    <name evidence="1" type="ORF">NITLEN_20452</name>
</gene>
<dbReference type="AlphaFoldDB" id="A0A330L6L1"/>
<evidence type="ECO:0000313" key="1">
    <source>
        <dbReference type="EMBL" id="SPP64812.1"/>
    </source>
</evidence>